<dbReference type="RefSeq" id="XP_018140237.1">
    <property type="nucleotide sequence ID" value="XM_018289374.1"/>
</dbReference>
<dbReference type="InterPro" id="IPR050131">
    <property type="entry name" value="Peptidase_S8_subtilisin-like"/>
</dbReference>
<evidence type="ECO:0000256" key="1">
    <source>
        <dbReference type="ARBA" id="ARBA00011073"/>
    </source>
</evidence>
<dbReference type="PANTHER" id="PTHR43806">
    <property type="entry name" value="PEPTIDASE S8"/>
    <property type="match status" value="1"/>
</dbReference>
<protein>
    <submittedName>
        <fullName evidence="9">Protease</fullName>
    </submittedName>
</protein>
<dbReference type="InterPro" id="IPR036852">
    <property type="entry name" value="Peptidase_S8/S53_dom_sf"/>
</dbReference>
<dbReference type="SUPFAM" id="SSF54897">
    <property type="entry name" value="Protease propeptides/inhibitors"/>
    <property type="match status" value="1"/>
</dbReference>
<dbReference type="InterPro" id="IPR000209">
    <property type="entry name" value="Peptidase_S8/S53_dom"/>
</dbReference>
<dbReference type="GO" id="GO:0004252">
    <property type="term" value="F:serine-type endopeptidase activity"/>
    <property type="evidence" value="ECO:0007669"/>
    <property type="project" value="UniProtKB-UniRule"/>
</dbReference>
<dbReference type="Gene3D" id="3.40.50.200">
    <property type="entry name" value="Peptidase S8/S53 domain"/>
    <property type="match status" value="1"/>
</dbReference>
<dbReference type="InterPro" id="IPR022398">
    <property type="entry name" value="Peptidase_S8_His-AS"/>
</dbReference>
<dbReference type="GO" id="GO:0006508">
    <property type="term" value="P:proteolysis"/>
    <property type="evidence" value="ECO:0007669"/>
    <property type="project" value="UniProtKB-KW"/>
</dbReference>
<sequence>MASFQNILIGLCLFWAQLIGAAPTANTNFGSTNLPIVNPGVADIIPNRYIVVYNSTFGDDVIDAKMSSFSAAIKKRNLNKRGLGGRTLSTEITAFKMNAWRAMALDADDSMIMDINSADEVEYVEADHWVTTKATTIVQTNAPPGLVRLSEKRVGDQGVYKFNDKGGEGITAYVVDTGVRVTHTEFEGRATFAANFVTNSANTDENGHGSHVAGTIAGATFGVAKNAQIKAVKVLDAQGRGENSAILKGMEFVINDVTKNNLKGKAVMNMSLGGSKSQAMNRAIQAVFNAGIVPVVAAGNENQDTANTSPGSAPSAITVGAIDATTDSRATFSNFGQSVDIFAPGVKILSVGIGSDIETKVLSGTSMASPHVAGLAAYLMSFQSFQTIDDVNTMMQQLAQKTNAQVRNNVPGTTSRIANNGF</sequence>
<evidence type="ECO:0000256" key="3">
    <source>
        <dbReference type="ARBA" id="ARBA00022801"/>
    </source>
</evidence>
<name>A0A179FB61_METCM</name>
<dbReference type="Proteomes" id="UP000078397">
    <property type="component" value="Unassembled WGS sequence"/>
</dbReference>
<dbReference type="AlphaFoldDB" id="A0A179FB61"/>
<evidence type="ECO:0000259" key="8">
    <source>
        <dbReference type="Pfam" id="PF00082"/>
    </source>
</evidence>
<feature type="active site" description="Charge relay system" evidence="5">
    <location>
        <position position="366"/>
    </location>
</feature>
<dbReference type="GeneID" id="28853368"/>
<dbReference type="KEGG" id="pchm:VFPPC_11108"/>
<dbReference type="PRINTS" id="PR00723">
    <property type="entry name" value="SUBTILISIN"/>
</dbReference>
<keyword evidence="4 5" id="KW-0720">Serine protease</keyword>
<feature type="chain" id="PRO_5008101514" evidence="7">
    <location>
        <begin position="22"/>
        <end position="422"/>
    </location>
</feature>
<dbReference type="SUPFAM" id="SSF52743">
    <property type="entry name" value="Subtilisin-like"/>
    <property type="match status" value="1"/>
</dbReference>
<evidence type="ECO:0000256" key="6">
    <source>
        <dbReference type="RuleBase" id="RU003355"/>
    </source>
</evidence>
<proteinExistence type="inferred from homology"/>
<feature type="active site" description="Charge relay system" evidence="5">
    <location>
        <position position="176"/>
    </location>
</feature>
<evidence type="ECO:0000256" key="2">
    <source>
        <dbReference type="ARBA" id="ARBA00022670"/>
    </source>
</evidence>
<dbReference type="PROSITE" id="PS00137">
    <property type="entry name" value="SUBTILASE_HIS"/>
    <property type="match status" value="1"/>
</dbReference>
<keyword evidence="2 5" id="KW-0645">Protease</keyword>
<comment type="similarity">
    <text evidence="1 5 6">Belongs to the peptidase S8 family.</text>
</comment>
<organism evidence="9 10">
    <name type="scientific">Pochonia chlamydosporia 170</name>
    <dbReference type="NCBI Taxonomy" id="1380566"/>
    <lineage>
        <taxon>Eukaryota</taxon>
        <taxon>Fungi</taxon>
        <taxon>Dikarya</taxon>
        <taxon>Ascomycota</taxon>
        <taxon>Pezizomycotina</taxon>
        <taxon>Sordariomycetes</taxon>
        <taxon>Hypocreomycetidae</taxon>
        <taxon>Hypocreales</taxon>
        <taxon>Clavicipitaceae</taxon>
        <taxon>Pochonia</taxon>
    </lineage>
</organism>
<reference evidence="9 10" key="1">
    <citation type="journal article" date="2016" name="PLoS Pathog.">
        <title>Biosynthesis of antibiotic leucinostatins in bio-control fungus Purpureocillium lilacinum and their inhibition on phytophthora revealed by genome mining.</title>
        <authorList>
            <person name="Wang G."/>
            <person name="Liu Z."/>
            <person name="Lin R."/>
            <person name="Li E."/>
            <person name="Mao Z."/>
            <person name="Ling J."/>
            <person name="Yang Y."/>
            <person name="Yin W.B."/>
            <person name="Xie B."/>
        </authorList>
    </citation>
    <scope>NUCLEOTIDE SEQUENCE [LARGE SCALE GENOMIC DNA]</scope>
    <source>
        <strain evidence="9">170</strain>
    </source>
</reference>
<dbReference type="PROSITE" id="PS00136">
    <property type="entry name" value="SUBTILASE_ASP"/>
    <property type="match status" value="1"/>
</dbReference>
<evidence type="ECO:0000313" key="10">
    <source>
        <dbReference type="Proteomes" id="UP000078397"/>
    </source>
</evidence>
<evidence type="ECO:0000256" key="5">
    <source>
        <dbReference type="PROSITE-ProRule" id="PRU01240"/>
    </source>
</evidence>
<dbReference type="Pfam" id="PF00082">
    <property type="entry name" value="Peptidase_S8"/>
    <property type="match status" value="1"/>
</dbReference>
<dbReference type="InterPro" id="IPR023827">
    <property type="entry name" value="Peptidase_S8_Asp-AS"/>
</dbReference>
<dbReference type="EMBL" id="LSBJ02000006">
    <property type="protein sequence ID" value="OAQ62657.1"/>
    <property type="molecule type" value="Genomic_DNA"/>
</dbReference>
<feature type="domain" description="Peptidase S8/S53" evidence="8">
    <location>
        <begin position="167"/>
        <end position="401"/>
    </location>
</feature>
<dbReference type="PROSITE" id="PS51892">
    <property type="entry name" value="SUBTILASE"/>
    <property type="match status" value="1"/>
</dbReference>
<evidence type="ECO:0000256" key="4">
    <source>
        <dbReference type="ARBA" id="ARBA00022825"/>
    </source>
</evidence>
<keyword evidence="7" id="KW-0732">Signal</keyword>
<dbReference type="OrthoDB" id="206201at2759"/>
<accession>A0A179FB61</accession>
<dbReference type="PROSITE" id="PS00138">
    <property type="entry name" value="SUBTILASE_SER"/>
    <property type="match status" value="1"/>
</dbReference>
<evidence type="ECO:0000256" key="7">
    <source>
        <dbReference type="SAM" id="SignalP"/>
    </source>
</evidence>
<gene>
    <name evidence="9" type="ORF">VFPPC_11108</name>
</gene>
<dbReference type="FunFam" id="3.40.50.200:FF:000007">
    <property type="entry name" value="Subtilisin-like serine protease"/>
    <property type="match status" value="1"/>
</dbReference>
<dbReference type="InterPro" id="IPR023828">
    <property type="entry name" value="Peptidase_S8_Ser-AS"/>
</dbReference>
<evidence type="ECO:0000313" key="9">
    <source>
        <dbReference type="EMBL" id="OAQ62657.1"/>
    </source>
</evidence>
<feature type="active site" description="Charge relay system" evidence="5">
    <location>
        <position position="208"/>
    </location>
</feature>
<dbReference type="InterPro" id="IPR015500">
    <property type="entry name" value="Peptidase_S8_subtilisin-rel"/>
</dbReference>
<dbReference type="PANTHER" id="PTHR43806:SF11">
    <property type="entry name" value="CEREVISIN-RELATED"/>
    <property type="match status" value="1"/>
</dbReference>
<comment type="caution">
    <text evidence="9">The sequence shown here is derived from an EMBL/GenBank/DDBJ whole genome shotgun (WGS) entry which is preliminary data.</text>
</comment>
<dbReference type="InterPro" id="IPR034193">
    <property type="entry name" value="PCSK9_ProteinaseK-like"/>
</dbReference>
<keyword evidence="10" id="KW-1185">Reference proteome</keyword>
<dbReference type="STRING" id="1380566.A0A179FB61"/>
<keyword evidence="3 5" id="KW-0378">Hydrolase</keyword>
<dbReference type="CDD" id="cd04077">
    <property type="entry name" value="Peptidases_S8_PCSK9_ProteinaseK_like"/>
    <property type="match status" value="1"/>
</dbReference>
<feature type="signal peptide" evidence="7">
    <location>
        <begin position="1"/>
        <end position="21"/>
    </location>
</feature>